<sequence length="304" mass="34424">MFGHIAILFSILSLAYCCSSSEERRLALTNVHEIRLETGSAHQYSRNCRLYSWLCDGRHLGASEAASEANFTPDSKISDEYIDDNDEDKDEEIPKLIRIASQTNQRRRITRKPTTKRQQARGTTKGTKKTTKQTGRRVTTKTTTKTSKATTQRSAEERVVIADNDSASFRLRNQPVSPEKAMENVRRAVHQALNNVLKDMGLSSTVNFTIHNYEPDKVTINTIISGSSRRSRRKGGFIVRNGVVIARVNGKEYNKTLSVKVNNIGVSIPTQFWIQCGRSFATYLKQYSRAIIYKMFVGPDNFEF</sequence>
<dbReference type="Proteomes" id="UP000887581">
    <property type="component" value="Unplaced"/>
</dbReference>
<feature type="region of interest" description="Disordered" evidence="1">
    <location>
        <begin position="103"/>
        <end position="156"/>
    </location>
</feature>
<feature type="compositionally biased region" description="Basic residues" evidence="1">
    <location>
        <begin position="105"/>
        <end position="119"/>
    </location>
</feature>
<keyword evidence="3" id="KW-1185">Reference proteome</keyword>
<reference evidence="4" key="1">
    <citation type="submission" date="2022-11" db="UniProtKB">
        <authorList>
            <consortium name="WormBaseParasite"/>
        </authorList>
    </citation>
    <scope>IDENTIFICATION</scope>
</reference>
<evidence type="ECO:0000256" key="2">
    <source>
        <dbReference type="SAM" id="SignalP"/>
    </source>
</evidence>
<feature type="region of interest" description="Disordered" evidence="1">
    <location>
        <begin position="66"/>
        <end position="88"/>
    </location>
</feature>
<accession>A0A915Q314</accession>
<dbReference type="AlphaFoldDB" id="A0A915Q314"/>
<evidence type="ECO:0000256" key="1">
    <source>
        <dbReference type="SAM" id="MobiDB-lite"/>
    </source>
</evidence>
<feature type="compositionally biased region" description="Basic residues" evidence="1">
    <location>
        <begin position="126"/>
        <end position="139"/>
    </location>
</feature>
<keyword evidence="2" id="KW-0732">Signal</keyword>
<evidence type="ECO:0000313" key="4">
    <source>
        <dbReference type="WBParaSite" id="sdigi.contig644.g9347.t1"/>
    </source>
</evidence>
<proteinExistence type="predicted"/>
<organism evidence="3 4">
    <name type="scientific">Setaria digitata</name>
    <dbReference type="NCBI Taxonomy" id="48799"/>
    <lineage>
        <taxon>Eukaryota</taxon>
        <taxon>Metazoa</taxon>
        <taxon>Ecdysozoa</taxon>
        <taxon>Nematoda</taxon>
        <taxon>Chromadorea</taxon>
        <taxon>Rhabditida</taxon>
        <taxon>Spirurina</taxon>
        <taxon>Spiruromorpha</taxon>
        <taxon>Filarioidea</taxon>
        <taxon>Setariidae</taxon>
        <taxon>Setaria</taxon>
    </lineage>
</organism>
<feature type="signal peptide" evidence="2">
    <location>
        <begin position="1"/>
        <end position="17"/>
    </location>
</feature>
<name>A0A915Q314_9BILA</name>
<protein>
    <submittedName>
        <fullName evidence="4">Uncharacterized protein</fullName>
    </submittedName>
</protein>
<evidence type="ECO:0000313" key="3">
    <source>
        <dbReference type="Proteomes" id="UP000887581"/>
    </source>
</evidence>
<feature type="chain" id="PRO_5037575844" evidence="2">
    <location>
        <begin position="18"/>
        <end position="304"/>
    </location>
</feature>
<feature type="compositionally biased region" description="Low complexity" evidence="1">
    <location>
        <begin position="140"/>
        <end position="153"/>
    </location>
</feature>
<dbReference type="WBParaSite" id="sdigi.contig644.g9347.t1">
    <property type="protein sequence ID" value="sdigi.contig644.g9347.t1"/>
    <property type="gene ID" value="sdigi.contig644.g9347"/>
</dbReference>